<accession>A0A6C0DAU0</accession>
<dbReference type="Gene3D" id="3.30.160.60">
    <property type="entry name" value="Classic Zinc Finger"/>
    <property type="match status" value="1"/>
</dbReference>
<reference evidence="2" key="1">
    <citation type="journal article" date="2020" name="Nature">
        <title>Giant virus diversity and host interactions through global metagenomics.</title>
        <authorList>
            <person name="Schulz F."/>
            <person name="Roux S."/>
            <person name="Paez-Espino D."/>
            <person name="Jungbluth S."/>
            <person name="Walsh D.A."/>
            <person name="Denef V.J."/>
            <person name="McMahon K.D."/>
            <person name="Konstantinidis K.T."/>
            <person name="Eloe-Fadrosh E.A."/>
            <person name="Kyrpides N.C."/>
            <person name="Woyke T."/>
        </authorList>
    </citation>
    <scope>NUCLEOTIDE SEQUENCE</scope>
    <source>
        <strain evidence="2">GVMAG-M-3300023174-131</strain>
    </source>
</reference>
<organism evidence="2">
    <name type="scientific">viral metagenome</name>
    <dbReference type="NCBI Taxonomy" id="1070528"/>
    <lineage>
        <taxon>unclassified sequences</taxon>
        <taxon>metagenomes</taxon>
        <taxon>organismal metagenomes</taxon>
    </lineage>
</organism>
<sequence length="200" mass="23301">MDIPSGSHSCKLCNKNYKSYKSLWNHNKKFHNDSVVVCGSSVQNCGTFEVVCGTFEVPNKFYNCLYCKKKFNDRSNKSKHQKICKSKEFIIEENKNLKIEIEKLNKKQNNKIVTKNSNITNNNNNINNGTINNNTFIINKIGEESLNKLTFNDIKNIFRQQKNCLYHAIKYVNFNEKIPENHAVCIEKSKDFSIHDHNRT</sequence>
<dbReference type="PROSITE" id="PS50157">
    <property type="entry name" value="ZINC_FINGER_C2H2_2"/>
    <property type="match status" value="1"/>
</dbReference>
<evidence type="ECO:0000313" key="2">
    <source>
        <dbReference type="EMBL" id="QHT13284.1"/>
    </source>
</evidence>
<name>A0A6C0DAU0_9ZZZZ</name>
<dbReference type="AlphaFoldDB" id="A0A6C0DAU0"/>
<feature type="domain" description="C2H2-type" evidence="1">
    <location>
        <begin position="8"/>
        <end position="36"/>
    </location>
</feature>
<dbReference type="PROSITE" id="PS00028">
    <property type="entry name" value="ZINC_FINGER_C2H2_1"/>
    <property type="match status" value="1"/>
</dbReference>
<protein>
    <recommendedName>
        <fullName evidence="1">C2H2-type domain-containing protein</fullName>
    </recommendedName>
</protein>
<dbReference type="InterPro" id="IPR013087">
    <property type="entry name" value="Znf_C2H2_type"/>
</dbReference>
<evidence type="ECO:0000259" key="1">
    <source>
        <dbReference type="PROSITE" id="PS50157"/>
    </source>
</evidence>
<dbReference type="EMBL" id="MN739565">
    <property type="protein sequence ID" value="QHT13284.1"/>
    <property type="molecule type" value="Genomic_DNA"/>
</dbReference>
<dbReference type="SMART" id="SM00355">
    <property type="entry name" value="ZnF_C2H2"/>
    <property type="match status" value="2"/>
</dbReference>
<proteinExistence type="predicted"/>